<gene>
    <name evidence="11" type="ORF">F2Q70_00024645</name>
</gene>
<evidence type="ECO:0000256" key="6">
    <source>
        <dbReference type="ARBA" id="ARBA00023242"/>
    </source>
</evidence>
<dbReference type="GO" id="GO:0005634">
    <property type="term" value="C:nucleus"/>
    <property type="evidence" value="ECO:0007669"/>
    <property type="project" value="UniProtKB-SubCell"/>
</dbReference>
<dbReference type="InterPro" id="IPR014001">
    <property type="entry name" value="Helicase_ATP-bd"/>
</dbReference>
<dbReference type="FunFam" id="3.40.50.300:FF:001488">
    <property type="entry name" value="Putative helicase CHR10"/>
    <property type="match status" value="1"/>
</dbReference>
<feature type="coiled-coil region" evidence="7">
    <location>
        <begin position="1193"/>
        <end position="1227"/>
    </location>
</feature>
<proteinExistence type="inferred from homology"/>
<dbReference type="Gene3D" id="3.40.220.10">
    <property type="entry name" value="Leucine Aminopeptidase, subunit E, domain 1"/>
    <property type="match status" value="1"/>
</dbReference>
<name>A0A8S9LFZ6_BRACR</name>
<evidence type="ECO:0000256" key="2">
    <source>
        <dbReference type="ARBA" id="ARBA00007025"/>
    </source>
</evidence>
<accession>A0A8S9LFZ6</accession>
<dbReference type="GO" id="GO:0006281">
    <property type="term" value="P:DNA repair"/>
    <property type="evidence" value="ECO:0007669"/>
    <property type="project" value="InterPro"/>
</dbReference>
<feature type="region of interest" description="Disordered" evidence="8">
    <location>
        <begin position="744"/>
        <end position="765"/>
    </location>
</feature>
<dbReference type="CDD" id="cd18793">
    <property type="entry name" value="SF2_C_SNF"/>
    <property type="match status" value="1"/>
</dbReference>
<dbReference type="Pfam" id="PF00176">
    <property type="entry name" value="SNF2-rel_dom"/>
    <property type="match status" value="1"/>
</dbReference>
<keyword evidence="5" id="KW-0067">ATP-binding</keyword>
<feature type="domain" description="Helicase ATP-binding" evidence="9">
    <location>
        <begin position="30"/>
        <end position="129"/>
    </location>
</feature>
<dbReference type="GO" id="GO:0016787">
    <property type="term" value="F:hydrolase activity"/>
    <property type="evidence" value="ECO:0007669"/>
    <property type="project" value="UniProtKB-KW"/>
</dbReference>
<evidence type="ECO:0000256" key="1">
    <source>
        <dbReference type="ARBA" id="ARBA00004123"/>
    </source>
</evidence>
<dbReference type="Gene3D" id="3.40.50.10810">
    <property type="entry name" value="Tandem AAA-ATPase domain"/>
    <property type="match status" value="1"/>
</dbReference>
<keyword evidence="4" id="KW-0378">Hydrolase</keyword>
<dbReference type="GO" id="GO:0005524">
    <property type="term" value="F:ATP binding"/>
    <property type="evidence" value="ECO:0007669"/>
    <property type="project" value="UniProtKB-KW"/>
</dbReference>
<dbReference type="PROSITE" id="PS51192">
    <property type="entry name" value="HELICASE_ATP_BIND_1"/>
    <property type="match status" value="1"/>
</dbReference>
<dbReference type="SUPFAM" id="SSF52949">
    <property type="entry name" value="Macro domain-like"/>
    <property type="match status" value="1"/>
</dbReference>
<dbReference type="SMART" id="SM00490">
    <property type="entry name" value="HELICc"/>
    <property type="match status" value="1"/>
</dbReference>
<dbReference type="InterPro" id="IPR027417">
    <property type="entry name" value="P-loop_NTPase"/>
</dbReference>
<dbReference type="InterPro" id="IPR038718">
    <property type="entry name" value="SNF2-like_sf"/>
</dbReference>
<dbReference type="InterPro" id="IPR031053">
    <property type="entry name" value="ALC1"/>
</dbReference>
<organism evidence="11">
    <name type="scientific">Brassica cretica</name>
    <name type="common">Mustard</name>
    <dbReference type="NCBI Taxonomy" id="69181"/>
    <lineage>
        <taxon>Eukaryota</taxon>
        <taxon>Viridiplantae</taxon>
        <taxon>Streptophyta</taxon>
        <taxon>Embryophyta</taxon>
        <taxon>Tracheophyta</taxon>
        <taxon>Spermatophyta</taxon>
        <taxon>Magnoliopsida</taxon>
        <taxon>eudicotyledons</taxon>
        <taxon>Gunneridae</taxon>
        <taxon>Pentapetalae</taxon>
        <taxon>rosids</taxon>
        <taxon>malvids</taxon>
        <taxon>Brassicales</taxon>
        <taxon>Brassicaceae</taxon>
        <taxon>Brassiceae</taxon>
        <taxon>Brassica</taxon>
    </lineage>
</organism>
<dbReference type="InterPro" id="IPR049730">
    <property type="entry name" value="SNF2/RAD54-like_C"/>
</dbReference>
<dbReference type="GO" id="GO:0003678">
    <property type="term" value="F:DNA helicase activity"/>
    <property type="evidence" value="ECO:0007669"/>
    <property type="project" value="InterPro"/>
</dbReference>
<feature type="domain" description="Helicase C-terminal" evidence="10">
    <location>
        <begin position="271"/>
        <end position="438"/>
    </location>
</feature>
<dbReference type="InterPro" id="IPR043472">
    <property type="entry name" value="Macro_dom-like"/>
</dbReference>
<dbReference type="PANTHER" id="PTHR47157">
    <property type="entry name" value="CHROMODOMAIN-HELICASE-DNA-BINDING PROTEIN 1-LIKE"/>
    <property type="match status" value="1"/>
</dbReference>
<dbReference type="InterPro" id="IPR001650">
    <property type="entry name" value="Helicase_C-like"/>
</dbReference>
<evidence type="ECO:0000256" key="3">
    <source>
        <dbReference type="ARBA" id="ARBA00022741"/>
    </source>
</evidence>
<comment type="similarity">
    <text evidence="2">Belongs to the SNF2/RAD54 helicase family.</text>
</comment>
<dbReference type="InterPro" id="IPR000330">
    <property type="entry name" value="SNF2_N"/>
</dbReference>
<evidence type="ECO:0000256" key="8">
    <source>
        <dbReference type="SAM" id="MobiDB-lite"/>
    </source>
</evidence>
<evidence type="ECO:0000259" key="9">
    <source>
        <dbReference type="PROSITE" id="PS51192"/>
    </source>
</evidence>
<evidence type="ECO:0000259" key="10">
    <source>
        <dbReference type="PROSITE" id="PS51194"/>
    </source>
</evidence>
<comment type="caution">
    <text evidence="11">The sequence shown here is derived from an EMBL/GenBank/DDBJ whole genome shotgun (WGS) entry which is preliminary data.</text>
</comment>
<reference evidence="11" key="1">
    <citation type="submission" date="2019-12" db="EMBL/GenBank/DDBJ databases">
        <title>Genome sequencing and annotation of Brassica cretica.</title>
        <authorList>
            <person name="Studholme D.J."/>
            <person name="Sarris P.F."/>
        </authorList>
    </citation>
    <scope>NUCLEOTIDE SEQUENCE</scope>
    <source>
        <strain evidence="11">PFS-102/07</strain>
        <tissue evidence="11">Leaf</tissue>
    </source>
</reference>
<dbReference type="EMBL" id="QGKY02000094">
    <property type="protein sequence ID" value="KAF2605039.1"/>
    <property type="molecule type" value="Genomic_DNA"/>
</dbReference>
<dbReference type="AlphaFoldDB" id="A0A8S9LFZ6"/>
<dbReference type="GO" id="GO:0006338">
    <property type="term" value="P:chromatin remodeling"/>
    <property type="evidence" value="ECO:0007669"/>
    <property type="project" value="InterPro"/>
</dbReference>
<dbReference type="PROSITE" id="PS51194">
    <property type="entry name" value="HELICASE_CTER"/>
    <property type="match status" value="1"/>
</dbReference>
<evidence type="ECO:0000313" key="11">
    <source>
        <dbReference type="EMBL" id="KAF2605039.1"/>
    </source>
</evidence>
<keyword evidence="7" id="KW-0175">Coiled coil</keyword>
<evidence type="ECO:0008006" key="12">
    <source>
        <dbReference type="Google" id="ProtNLM"/>
    </source>
</evidence>
<dbReference type="Gene3D" id="3.40.50.300">
    <property type="entry name" value="P-loop containing nucleotide triphosphate hydrolases"/>
    <property type="match status" value="1"/>
</dbReference>
<keyword evidence="3" id="KW-0547">Nucleotide-binding</keyword>
<protein>
    <recommendedName>
        <fullName evidence="12">Helicase C-terminal domain-containing protein</fullName>
    </recommendedName>
</protein>
<dbReference type="Pfam" id="PF00271">
    <property type="entry name" value="Helicase_C"/>
    <property type="match status" value="1"/>
</dbReference>
<keyword evidence="6" id="KW-0539">Nucleus</keyword>
<sequence length="1246" mass="140435">MRSASLKRKINRFTPKLEVIRYVGDKDCRRDLRKVMYDHVNKSSKESLLPFDVLLTTYDIALVDQDFLSQIPWQYAVIDEAQRLKNPNSVLYNVLLEQFLIPRRLLITGTPIQNNLTELWALMHFCMPLVFGTLDQFLSAFKDTGESLSGLDASNVKETYKSLKFILGAFMLRRTKSLLIESGNLVLPPLTELTVMVPVVSLQKKIYMSILRKELPGLLALSSGASTHTSLQNIVIQLRKACSHPYLFPGIEPEPFEEGEHLVQASGKLLVLDQLLKRLHDIGHRVLLFSQMTSTLDILQDFMELRKYSYERLDGSVRAEERFAAIKSFSAKTERGLDSEADASNAFVFMISTRAGGVGLNLVAADTVIFYEQDWNPQVDKQALQRAHRIGQISHVLSINLVSEHTVEEVILRRAERKLQLSHNVVGDTTEDKEEDRGDLRSLVFGLQRFDPEETHNEESDNLKMVEISSLAEKVVAIRQNVEPDKEARKFEINTSETLRGSSSSAASVYSELDEASYLSWVEKLKEAARSSKDENVMELGDRKNVSEERRERVEAARKKAEEKKLATWEEHGYESLSVEEPIFPEDVDSTSDAGSVQFVFGDCTNPSTVSQEPAIIFSCVDDSGTWGRGGMFNALSKLSSTVPDAYHRASEFKDLHLGDVHLIKIDDNDEQQNTEDSKRLWVALAVTQSYRPKRKVPRSSISIPDLERCLAKASFSASQRSDVSSPDIKDDFINRLLETGATESSSSSNICSNGMEEGRGNNTSSQVTQTLHNLVAATSDVRCMKDELYPTVLKTGLDKDLCGQQLALNELESEVKSFRVALDDVLVKFKSLSRELHSYRDADARVRADLKRIRGELEDEVVGLQQCNSDLSALRAERDATAGAFFPVLSPGNKLASSDKTRDKQRDLQDMERVLKELTVLASSRLQELKDLHEERTKILEKVSILQNKSKSVRGISSSQACLSLKDQLKRSKEAVFKYMALLEKLQVEKDSIFWKERELNIKNELVDVSRRIASVADSRMASLDVEIQKQHDEKARIKTRLGNISKERGRKELFADTKALVSSFPGEMSSMRSQLSNYKETAGGIHSLRADVQSLSGVLCRKGKECEALHLRSAGYASQLRDLNATVRDLKNSHEELQLFLDMFKRESTDPRDIAEAKEQEYRAWAHVESLKTSLDEQNLELRVKAANEAEAVSQQMLAAAEAEIADLRQRMDDCKRDVAKHSDVLKSKNEEHGTYLSEIQVCL</sequence>
<evidence type="ECO:0000256" key="7">
    <source>
        <dbReference type="SAM" id="Coils"/>
    </source>
</evidence>
<dbReference type="PANTHER" id="PTHR47157:SF1">
    <property type="entry name" value="CHROMODOMAIN-HELICASE-DNA-BINDING PROTEIN 1-LIKE"/>
    <property type="match status" value="1"/>
</dbReference>
<evidence type="ECO:0000256" key="4">
    <source>
        <dbReference type="ARBA" id="ARBA00022801"/>
    </source>
</evidence>
<comment type="subcellular location">
    <subcellularLocation>
        <location evidence="1">Nucleus</location>
    </subcellularLocation>
</comment>
<dbReference type="SUPFAM" id="SSF52540">
    <property type="entry name" value="P-loop containing nucleoside triphosphate hydrolases"/>
    <property type="match status" value="2"/>
</dbReference>
<evidence type="ECO:0000256" key="5">
    <source>
        <dbReference type="ARBA" id="ARBA00022840"/>
    </source>
</evidence>